<dbReference type="PANTHER" id="PTHR43649">
    <property type="entry name" value="ARABINOSE-BINDING PROTEIN-RELATED"/>
    <property type="match status" value="1"/>
</dbReference>
<comment type="similarity">
    <text evidence="1">Belongs to the bacterial solute-binding protein 1 family.</text>
</comment>
<dbReference type="PANTHER" id="PTHR43649:SF29">
    <property type="entry name" value="OSMOPROTECTIVE COMPOUNDS-BINDING PROTEIN GGTB"/>
    <property type="match status" value="1"/>
</dbReference>
<dbReference type="AlphaFoldDB" id="A0AAQ1MBC4"/>
<dbReference type="Proteomes" id="UP000184089">
    <property type="component" value="Unassembled WGS sequence"/>
</dbReference>
<feature type="chain" id="PRO_5042926449" evidence="3">
    <location>
        <begin position="18"/>
        <end position="436"/>
    </location>
</feature>
<dbReference type="Proteomes" id="UP000474718">
    <property type="component" value="Unassembled WGS sequence"/>
</dbReference>
<keyword evidence="2" id="KW-0813">Transport</keyword>
<dbReference type="InterPro" id="IPR050490">
    <property type="entry name" value="Bact_solute-bd_prot1"/>
</dbReference>
<dbReference type="EMBL" id="FQVY01000001">
    <property type="protein sequence ID" value="SHF70442.1"/>
    <property type="molecule type" value="Genomic_DNA"/>
</dbReference>
<keyword evidence="3" id="KW-0732">Signal</keyword>
<evidence type="ECO:0000313" key="4">
    <source>
        <dbReference type="EMBL" id="MZL68741.1"/>
    </source>
</evidence>
<evidence type="ECO:0000256" key="2">
    <source>
        <dbReference type="ARBA" id="ARBA00022448"/>
    </source>
</evidence>
<name>A0AAQ1MBC4_9FIRM</name>
<dbReference type="SUPFAM" id="SSF53850">
    <property type="entry name" value="Periplasmic binding protein-like II"/>
    <property type="match status" value="1"/>
</dbReference>
<dbReference type="RefSeq" id="WP_021658281.1">
    <property type="nucleotide sequence ID" value="NZ_FQVY01000001.1"/>
</dbReference>
<proteinExistence type="inferred from homology"/>
<comment type="caution">
    <text evidence="5">The sequence shown here is derived from an EMBL/GenBank/DDBJ whole genome shotgun (WGS) entry which is preliminary data.</text>
</comment>
<evidence type="ECO:0000313" key="5">
    <source>
        <dbReference type="EMBL" id="SHF70442.1"/>
    </source>
</evidence>
<feature type="signal peptide" evidence="3">
    <location>
        <begin position="1"/>
        <end position="17"/>
    </location>
</feature>
<evidence type="ECO:0000313" key="7">
    <source>
        <dbReference type="Proteomes" id="UP000474718"/>
    </source>
</evidence>
<protein>
    <submittedName>
        <fullName evidence="5">ABC-type glycerol-3-phosphate transport system, substrate-binding protein</fullName>
    </submittedName>
    <submittedName>
        <fullName evidence="4">Extracellular solute-binding protein</fullName>
    </submittedName>
</protein>
<evidence type="ECO:0000313" key="6">
    <source>
        <dbReference type="Proteomes" id="UP000184089"/>
    </source>
</evidence>
<sequence>MKYARRTLAIALCAAVAAQGLCGCTTRGEICVEQETDPIVLSFFMPMGEQKNEGSNVFLKLIDQYNASHDDVQIQVEGLSIKDGYNEVLEKRLASGQGDDLFAVNADSVKSFAASGYLCDLADLPACSRLYPAAREQAEIDGLVYTIPLTMAAYGMYVNTDLLEKYGLEPPDDYPSWMHCCQVLKENGVIPFAVNRWYAMTVPVMARGLYKLYQSDRYGELAEGLNDGSIPIGDYMLEGFQMFEEFLEQGYYGDDLTREGVDSIPACTTDLQAFQEQTVAFAFFSTGVEKYFDDEGEGMPYQAQGVPALPDGAVCLPSIADRLCVNANSNHLKEALEVAEYMSDATAAELLTDGGGALPSREGQEGMPMGAEHMQKLLPLVNREGQIPIEDMNLHFTYWDTTRTLCLEMIDGLSAEEAAEKYNAIQLEQIGRYVGG</sequence>
<dbReference type="EMBL" id="WWVX01000001">
    <property type="protein sequence ID" value="MZL68741.1"/>
    <property type="molecule type" value="Genomic_DNA"/>
</dbReference>
<dbReference type="PROSITE" id="PS51257">
    <property type="entry name" value="PROKAR_LIPOPROTEIN"/>
    <property type="match status" value="1"/>
</dbReference>
<reference evidence="4 7" key="3">
    <citation type="journal article" date="2019" name="Nat. Med.">
        <title>A library of human gut bacterial isolates paired with longitudinal multiomics data enables mechanistic microbiome research.</title>
        <authorList>
            <person name="Poyet M."/>
            <person name="Groussin M."/>
            <person name="Gibbons S.M."/>
            <person name="Avila-Pacheco J."/>
            <person name="Jiang X."/>
            <person name="Kearney S.M."/>
            <person name="Perrotta A.R."/>
            <person name="Berdy B."/>
            <person name="Zhao S."/>
            <person name="Lieberman T.D."/>
            <person name="Swanson P.K."/>
            <person name="Smith M."/>
            <person name="Roesemann S."/>
            <person name="Alexander J.E."/>
            <person name="Rich S.A."/>
            <person name="Livny J."/>
            <person name="Vlamakis H."/>
            <person name="Clish C."/>
            <person name="Bullock K."/>
            <person name="Deik A."/>
            <person name="Scott J."/>
            <person name="Pierce K.A."/>
            <person name="Xavier R.J."/>
            <person name="Alm E.J."/>
        </authorList>
    </citation>
    <scope>NUCLEOTIDE SEQUENCE [LARGE SCALE GENOMIC DNA]</scope>
    <source>
        <strain evidence="4 7">BIOML-A2</strain>
    </source>
</reference>
<gene>
    <name evidence="4" type="ORF">GT747_02985</name>
    <name evidence="5" type="ORF">SAMN05444424_0399</name>
</gene>
<evidence type="ECO:0000256" key="1">
    <source>
        <dbReference type="ARBA" id="ARBA00008520"/>
    </source>
</evidence>
<organism evidence="5 6">
    <name type="scientific">Bittarella massiliensis</name>
    <name type="common">ex Durand et al. 2017</name>
    <dbReference type="NCBI Taxonomy" id="1720313"/>
    <lineage>
        <taxon>Bacteria</taxon>
        <taxon>Bacillati</taxon>
        <taxon>Bacillota</taxon>
        <taxon>Clostridia</taxon>
        <taxon>Eubacteriales</taxon>
        <taxon>Oscillospiraceae</taxon>
        <taxon>Bittarella (ex Durand et al. 2017)</taxon>
    </lineage>
</organism>
<dbReference type="InterPro" id="IPR006059">
    <property type="entry name" value="SBP"/>
</dbReference>
<evidence type="ECO:0000256" key="3">
    <source>
        <dbReference type="SAM" id="SignalP"/>
    </source>
</evidence>
<dbReference type="Pfam" id="PF13416">
    <property type="entry name" value="SBP_bac_8"/>
    <property type="match status" value="1"/>
</dbReference>
<accession>A0AAQ1MBC4</accession>
<reference evidence="6" key="1">
    <citation type="submission" date="2016-11" db="EMBL/GenBank/DDBJ databases">
        <authorList>
            <person name="Jaros S."/>
            <person name="Januszkiewicz K."/>
            <person name="Wedrychowicz H."/>
        </authorList>
    </citation>
    <scope>NUCLEOTIDE SEQUENCE [LARGE SCALE GENOMIC DNA]</scope>
    <source>
        <strain evidence="6">DSM 4029</strain>
    </source>
</reference>
<reference evidence="5" key="2">
    <citation type="submission" date="2016-11" db="EMBL/GenBank/DDBJ databases">
        <authorList>
            <person name="Varghese N."/>
            <person name="Submissions S."/>
        </authorList>
    </citation>
    <scope>NUCLEOTIDE SEQUENCE</scope>
    <source>
        <strain evidence="5">DSM 4029</strain>
    </source>
</reference>
<keyword evidence="7" id="KW-1185">Reference proteome</keyword>
<dbReference type="Gene3D" id="3.40.190.10">
    <property type="entry name" value="Periplasmic binding protein-like II"/>
    <property type="match status" value="2"/>
</dbReference>